<reference evidence="3" key="1">
    <citation type="submission" date="2014-09" db="EMBL/GenBank/DDBJ databases">
        <authorList>
            <person name="Sharma Rahul"/>
            <person name="Thines Marco"/>
        </authorList>
    </citation>
    <scope>NUCLEOTIDE SEQUENCE [LARGE SCALE GENOMIC DNA]</scope>
</reference>
<feature type="domain" description="Retrotransposon gag" evidence="1">
    <location>
        <begin position="108"/>
        <end position="201"/>
    </location>
</feature>
<evidence type="ECO:0000313" key="3">
    <source>
        <dbReference type="Proteomes" id="UP000054928"/>
    </source>
</evidence>
<proteinExistence type="predicted"/>
<dbReference type="GeneID" id="36405342"/>
<dbReference type="Pfam" id="PF03732">
    <property type="entry name" value="Retrotrans_gag"/>
    <property type="match status" value="1"/>
</dbReference>
<keyword evidence="3" id="KW-1185">Reference proteome</keyword>
<dbReference type="Proteomes" id="UP000054928">
    <property type="component" value="Unassembled WGS sequence"/>
</dbReference>
<organism evidence="2 3">
    <name type="scientific">Plasmopara halstedii</name>
    <name type="common">Downy mildew of sunflower</name>
    <dbReference type="NCBI Taxonomy" id="4781"/>
    <lineage>
        <taxon>Eukaryota</taxon>
        <taxon>Sar</taxon>
        <taxon>Stramenopiles</taxon>
        <taxon>Oomycota</taxon>
        <taxon>Peronosporomycetes</taxon>
        <taxon>Peronosporales</taxon>
        <taxon>Peronosporaceae</taxon>
        <taxon>Plasmopara</taxon>
    </lineage>
</organism>
<dbReference type="AlphaFoldDB" id="A0A0P1AGZ2"/>
<evidence type="ECO:0000259" key="1">
    <source>
        <dbReference type="Pfam" id="PF03732"/>
    </source>
</evidence>
<accession>A0A0P1AGZ2</accession>
<sequence>MQDGIKRLMSLLGPEGVQGPDAISARLEAFSNYENTLLEHLQQNMSASFASMMRPSVTDDFPRPKPLMVSVNVFEGKIGGNILLWVTEVEMLIASAILQTEQQRVAQAISKLGGRAREWALTCGTSVEAAFPSWAEPKLQLSRVFSSPNLAYRARSRFLAARHGNTELVDFVQKMRTLIAVMAADPLSEAVTVTVFMEGFRIDVDKMEVFRVHPSSFEEVVSAALNAEIQFQVCTT</sequence>
<dbReference type="STRING" id="4781.A0A0P1AGZ2"/>
<dbReference type="OMA" id="LWVTEVE"/>
<protein>
    <submittedName>
        <fullName evidence="2">Retrotransposon gag domain</fullName>
    </submittedName>
</protein>
<dbReference type="OrthoDB" id="154361at2759"/>
<name>A0A0P1AGZ2_PLAHL</name>
<evidence type="ECO:0000313" key="2">
    <source>
        <dbReference type="EMBL" id="CEG40066.1"/>
    </source>
</evidence>
<dbReference type="InterPro" id="IPR005162">
    <property type="entry name" value="Retrotrans_gag_dom"/>
</dbReference>
<dbReference type="EMBL" id="CCYD01000468">
    <property type="protein sequence ID" value="CEG40066.1"/>
    <property type="molecule type" value="Genomic_DNA"/>
</dbReference>
<dbReference type="RefSeq" id="XP_024576435.1">
    <property type="nucleotide sequence ID" value="XM_024725683.1"/>
</dbReference>